<protein>
    <submittedName>
        <fullName evidence="1">DinB family protein</fullName>
    </submittedName>
</protein>
<accession>A0A921EQP6</accession>
<organism evidence="1 2">
    <name type="scientific">Tessaracoccus flavescens</name>
    <dbReference type="NCBI Taxonomy" id="399497"/>
    <lineage>
        <taxon>Bacteria</taxon>
        <taxon>Bacillati</taxon>
        <taxon>Actinomycetota</taxon>
        <taxon>Actinomycetes</taxon>
        <taxon>Propionibacteriales</taxon>
        <taxon>Propionibacteriaceae</taxon>
        <taxon>Tessaracoccus</taxon>
    </lineage>
</organism>
<dbReference type="EMBL" id="DYZF01000215">
    <property type="protein sequence ID" value="HJE52014.1"/>
    <property type="molecule type" value="Genomic_DNA"/>
</dbReference>
<proteinExistence type="predicted"/>
<evidence type="ECO:0000313" key="1">
    <source>
        <dbReference type="EMBL" id="HJE52014.1"/>
    </source>
</evidence>
<dbReference type="Proteomes" id="UP000712713">
    <property type="component" value="Unassembled WGS sequence"/>
</dbReference>
<gene>
    <name evidence="1" type="ORF">K8V15_08570</name>
</gene>
<dbReference type="InterPro" id="IPR034660">
    <property type="entry name" value="DinB/YfiT-like"/>
</dbReference>
<comment type="caution">
    <text evidence="1">The sequence shown here is derived from an EMBL/GenBank/DDBJ whole genome shotgun (WGS) entry which is preliminary data.</text>
</comment>
<reference evidence="1" key="1">
    <citation type="journal article" date="2021" name="PeerJ">
        <title>Extensive microbial diversity within the chicken gut microbiome revealed by metagenomics and culture.</title>
        <authorList>
            <person name="Gilroy R."/>
            <person name="Ravi A."/>
            <person name="Getino M."/>
            <person name="Pursley I."/>
            <person name="Horton D.L."/>
            <person name="Alikhan N.F."/>
            <person name="Baker D."/>
            <person name="Gharbi K."/>
            <person name="Hall N."/>
            <person name="Watson M."/>
            <person name="Adriaenssens E.M."/>
            <person name="Foster-Nyarko E."/>
            <person name="Jarju S."/>
            <person name="Secka A."/>
            <person name="Antonio M."/>
            <person name="Oren A."/>
            <person name="Chaudhuri R.R."/>
            <person name="La Ragione R."/>
            <person name="Hildebrand F."/>
            <person name="Pallen M.J."/>
        </authorList>
    </citation>
    <scope>NUCLEOTIDE SEQUENCE</scope>
    <source>
        <strain evidence="1">ChiGjej3B3-7470</strain>
    </source>
</reference>
<evidence type="ECO:0000313" key="2">
    <source>
        <dbReference type="Proteomes" id="UP000712713"/>
    </source>
</evidence>
<dbReference type="SUPFAM" id="SSF109854">
    <property type="entry name" value="DinB/YfiT-like putative metalloenzymes"/>
    <property type="match status" value="1"/>
</dbReference>
<dbReference type="AlphaFoldDB" id="A0A921EQP6"/>
<dbReference type="InterPro" id="IPR007061">
    <property type="entry name" value="MST-like"/>
</dbReference>
<dbReference type="Gene3D" id="1.20.120.450">
    <property type="entry name" value="dinb family like domain"/>
    <property type="match status" value="1"/>
</dbReference>
<dbReference type="Pfam" id="PF04978">
    <property type="entry name" value="MST"/>
    <property type="match status" value="1"/>
</dbReference>
<sequence>MTDPRPAPPYEAGERDTTVGFLDFLRATIVRKCEGLTEEQLRSTPTFSAMTLLGLVRHLTMVERYWFQGVFLDADVEFWWSQEEPDGEWIVPADVTAADVLAAYKAECQISNRIVGEYPLETPSKYAPSDDERASLRWIVVHMVEETARHAGHADLLREAIDGVTGE</sequence>
<reference evidence="1" key="2">
    <citation type="submission" date="2021-09" db="EMBL/GenBank/DDBJ databases">
        <authorList>
            <person name="Gilroy R."/>
        </authorList>
    </citation>
    <scope>NUCLEOTIDE SEQUENCE</scope>
    <source>
        <strain evidence="1">ChiGjej3B3-7470</strain>
    </source>
</reference>
<name>A0A921EQP6_9ACTN</name>